<dbReference type="PANTHER" id="PTHR18901">
    <property type="entry name" value="2-DEOXYGLUCOSE-6-PHOSPHATE PHOSPHATASE 2"/>
    <property type="match status" value="1"/>
</dbReference>
<organism evidence="1">
    <name type="scientific">Medioppia subpectinata</name>
    <dbReference type="NCBI Taxonomy" id="1979941"/>
    <lineage>
        <taxon>Eukaryota</taxon>
        <taxon>Metazoa</taxon>
        <taxon>Ecdysozoa</taxon>
        <taxon>Arthropoda</taxon>
        <taxon>Chelicerata</taxon>
        <taxon>Arachnida</taxon>
        <taxon>Acari</taxon>
        <taxon>Acariformes</taxon>
        <taxon>Sarcoptiformes</taxon>
        <taxon>Oribatida</taxon>
        <taxon>Brachypylina</taxon>
        <taxon>Oppioidea</taxon>
        <taxon>Oppiidae</taxon>
        <taxon>Medioppia</taxon>
    </lineage>
</organism>
<dbReference type="InterPro" id="IPR023214">
    <property type="entry name" value="HAD_sf"/>
</dbReference>
<sequence length="390" mass="43650">MPEQIQYLPVSHVIFDLDGLLIDSEVLFANAIAILLKRYGVKEYSKALQEKVLGMDVDLKIQTIIAETGIPLTVPKFLVIQRNIYEDSMSNVSLMPGAERLIAHLRRHNIPMAIATGSTLESFRIKTSKYQQLFKIGDNFQHIVFTRDDPEVSAPKPAPDVYLVAAQRFKPSAEPHKCLVFEDTKTGVDEQIQYLPVSHVIFDLDGLLIDSEVLFANAIAILLKRYGVKEYSIALQEKVLGMEVERGIQVIIDETGIPVTVPQFRVLEREIYEESMANVSLMPGAERLIGHLRRHNIPMAIGTGSTLESFRIKTSKYQQLFKIGDNFQHIVFTRDDPEVSAPKPAPDVYLIAARRFKPSVEPNKCLVFEDSGLGVDGAISAGMQCIMVPD</sequence>
<dbReference type="InterPro" id="IPR006439">
    <property type="entry name" value="HAD-SF_hydro_IA"/>
</dbReference>
<dbReference type="SFLD" id="SFLDS00003">
    <property type="entry name" value="Haloacid_Dehalogenase"/>
    <property type="match status" value="2"/>
</dbReference>
<dbReference type="InterPro" id="IPR036412">
    <property type="entry name" value="HAD-like_sf"/>
</dbReference>
<accession>A0A7R9L212</accession>
<dbReference type="Proteomes" id="UP000759131">
    <property type="component" value="Unassembled WGS sequence"/>
</dbReference>
<dbReference type="EMBL" id="OC865527">
    <property type="protein sequence ID" value="CAD7632420.1"/>
    <property type="molecule type" value="Genomic_DNA"/>
</dbReference>
<dbReference type="OrthoDB" id="40579at2759"/>
<name>A0A7R9L212_9ACAR</name>
<reference evidence="1" key="1">
    <citation type="submission" date="2020-11" db="EMBL/GenBank/DDBJ databases">
        <authorList>
            <person name="Tran Van P."/>
        </authorList>
    </citation>
    <scope>NUCLEOTIDE SEQUENCE</scope>
</reference>
<dbReference type="InterPro" id="IPR023198">
    <property type="entry name" value="PGP-like_dom2"/>
</dbReference>
<keyword evidence="2" id="KW-1185">Reference proteome</keyword>
<protein>
    <submittedName>
        <fullName evidence="1">Uncharacterized protein</fullName>
    </submittedName>
</protein>
<proteinExistence type="predicted"/>
<evidence type="ECO:0000313" key="1">
    <source>
        <dbReference type="EMBL" id="CAD7632420.1"/>
    </source>
</evidence>
<dbReference type="SFLD" id="SFLDG01129">
    <property type="entry name" value="C1.5:_HAD__Beta-PGM__Phosphata"/>
    <property type="match status" value="2"/>
</dbReference>
<dbReference type="Pfam" id="PF13419">
    <property type="entry name" value="HAD_2"/>
    <property type="match status" value="2"/>
</dbReference>
<dbReference type="PANTHER" id="PTHR18901:SF38">
    <property type="entry name" value="PSEUDOURIDINE-5'-PHOSPHATASE"/>
    <property type="match status" value="1"/>
</dbReference>
<dbReference type="EMBL" id="CAJPIZ010010952">
    <property type="protein sequence ID" value="CAG2112850.1"/>
    <property type="molecule type" value="Genomic_DNA"/>
</dbReference>
<dbReference type="Gene3D" id="3.40.50.1000">
    <property type="entry name" value="HAD superfamily/HAD-like"/>
    <property type="match status" value="2"/>
</dbReference>
<dbReference type="InterPro" id="IPR041492">
    <property type="entry name" value="HAD_2"/>
</dbReference>
<dbReference type="Gene3D" id="1.10.150.240">
    <property type="entry name" value="Putative phosphatase, domain 2"/>
    <property type="match status" value="2"/>
</dbReference>
<dbReference type="SUPFAM" id="SSF56784">
    <property type="entry name" value="HAD-like"/>
    <property type="match status" value="2"/>
</dbReference>
<dbReference type="GO" id="GO:0016791">
    <property type="term" value="F:phosphatase activity"/>
    <property type="evidence" value="ECO:0007669"/>
    <property type="project" value="TreeGrafter"/>
</dbReference>
<gene>
    <name evidence="1" type="ORF">OSB1V03_LOCUS12823</name>
</gene>
<evidence type="ECO:0000313" key="2">
    <source>
        <dbReference type="Proteomes" id="UP000759131"/>
    </source>
</evidence>
<dbReference type="AlphaFoldDB" id="A0A7R9L212"/>
<feature type="non-terminal residue" evidence="1">
    <location>
        <position position="1"/>
    </location>
</feature>
<dbReference type="NCBIfam" id="TIGR01509">
    <property type="entry name" value="HAD-SF-IA-v3"/>
    <property type="match status" value="1"/>
</dbReference>